<evidence type="ECO:0000256" key="1">
    <source>
        <dbReference type="SAM" id="SignalP"/>
    </source>
</evidence>
<dbReference type="EMBL" id="BAABEZ010000014">
    <property type="protein sequence ID" value="GAA4452518.1"/>
    <property type="molecule type" value="Genomic_DNA"/>
</dbReference>
<feature type="chain" id="PRO_5045595823" description="Outer membrane protein beta-barrel domain-containing protein" evidence="1">
    <location>
        <begin position="20"/>
        <end position="215"/>
    </location>
</feature>
<comment type="caution">
    <text evidence="2">The sequence shown here is derived from an EMBL/GenBank/DDBJ whole genome shotgun (WGS) entry which is preliminary data.</text>
</comment>
<organism evidence="2 3">
    <name type="scientific">Rurimicrobium arvi</name>
    <dbReference type="NCBI Taxonomy" id="2049916"/>
    <lineage>
        <taxon>Bacteria</taxon>
        <taxon>Pseudomonadati</taxon>
        <taxon>Bacteroidota</taxon>
        <taxon>Chitinophagia</taxon>
        <taxon>Chitinophagales</taxon>
        <taxon>Chitinophagaceae</taxon>
        <taxon>Rurimicrobium</taxon>
    </lineage>
</organism>
<dbReference type="Proteomes" id="UP001501410">
    <property type="component" value="Unassembled WGS sequence"/>
</dbReference>
<protein>
    <recommendedName>
        <fullName evidence="4">Outer membrane protein beta-barrel domain-containing protein</fullName>
    </recommendedName>
</protein>
<accession>A0ABP8MP08</accession>
<sequence length="215" mass="23736">MKKLLLNIGIACCAFTAKAQFFIGGGAALNSYRNVGLYPALQPRLGLDYKEGKISIIAGFNFSPFKQSNRFGVYYSDSSGKESTTIAYTEKITIHNAFVHGCYRLGNMENAFRPKLIMGASSDLININYSTTKTVPKGLKTTEDLQGGPLNGPKVDIGIGFDYRSNEKEDLNVELILGLPANQVNGQYVYNPTVTHFGLNITYSHYFGKREYAGW</sequence>
<keyword evidence="3" id="KW-1185">Reference proteome</keyword>
<feature type="signal peptide" evidence="1">
    <location>
        <begin position="1"/>
        <end position="19"/>
    </location>
</feature>
<reference evidence="3" key="1">
    <citation type="journal article" date="2019" name="Int. J. Syst. Evol. Microbiol.">
        <title>The Global Catalogue of Microorganisms (GCM) 10K type strain sequencing project: providing services to taxonomists for standard genome sequencing and annotation.</title>
        <authorList>
            <consortium name="The Broad Institute Genomics Platform"/>
            <consortium name="The Broad Institute Genome Sequencing Center for Infectious Disease"/>
            <person name="Wu L."/>
            <person name="Ma J."/>
        </authorList>
    </citation>
    <scope>NUCLEOTIDE SEQUENCE [LARGE SCALE GENOMIC DNA]</scope>
    <source>
        <strain evidence="3">JCM 31921</strain>
    </source>
</reference>
<proteinExistence type="predicted"/>
<evidence type="ECO:0008006" key="4">
    <source>
        <dbReference type="Google" id="ProtNLM"/>
    </source>
</evidence>
<evidence type="ECO:0000313" key="2">
    <source>
        <dbReference type="EMBL" id="GAA4452518.1"/>
    </source>
</evidence>
<keyword evidence="1" id="KW-0732">Signal</keyword>
<gene>
    <name evidence="2" type="ORF">GCM10023092_11700</name>
</gene>
<dbReference type="RefSeq" id="WP_344823841.1">
    <property type="nucleotide sequence ID" value="NZ_BAABEZ010000014.1"/>
</dbReference>
<evidence type="ECO:0000313" key="3">
    <source>
        <dbReference type="Proteomes" id="UP001501410"/>
    </source>
</evidence>
<name>A0ABP8MP08_9BACT</name>